<dbReference type="AlphaFoldDB" id="A0A4V5SI88"/>
<name>A0A4V5SI88_9BACI</name>
<proteinExistence type="predicted"/>
<dbReference type="EMBL" id="SZOM01000149">
    <property type="protein sequence ID" value="TKH14071.1"/>
    <property type="molecule type" value="Genomic_DNA"/>
</dbReference>
<protein>
    <submittedName>
        <fullName evidence="6">TetR/AcrR family transcriptional regulator</fullName>
    </submittedName>
</protein>
<evidence type="ECO:0000256" key="3">
    <source>
        <dbReference type="ARBA" id="ARBA00023163"/>
    </source>
</evidence>
<evidence type="ECO:0000313" key="7">
    <source>
        <dbReference type="Proteomes" id="UP000306037"/>
    </source>
</evidence>
<keyword evidence="1" id="KW-0805">Transcription regulation</keyword>
<dbReference type="SUPFAM" id="SSF46689">
    <property type="entry name" value="Homeodomain-like"/>
    <property type="match status" value="1"/>
</dbReference>
<dbReference type="PROSITE" id="PS50977">
    <property type="entry name" value="HTH_TETR_2"/>
    <property type="match status" value="1"/>
</dbReference>
<dbReference type="InterPro" id="IPR009057">
    <property type="entry name" value="Homeodomain-like_sf"/>
</dbReference>
<dbReference type="GO" id="GO:0003677">
    <property type="term" value="F:DNA binding"/>
    <property type="evidence" value="ECO:0007669"/>
    <property type="project" value="UniProtKB-UniRule"/>
</dbReference>
<dbReference type="RefSeq" id="WP_137052673.1">
    <property type="nucleotide sequence ID" value="NZ_JAOPQX010000068.1"/>
</dbReference>
<dbReference type="InterPro" id="IPR001647">
    <property type="entry name" value="HTH_TetR"/>
</dbReference>
<dbReference type="Proteomes" id="UP000306037">
    <property type="component" value="Unassembled WGS sequence"/>
</dbReference>
<reference evidence="6 7" key="1">
    <citation type="journal article" date="2019" name="Environ. Microbiol.">
        <title>An active ?-lactamase is a part of an orchestrated cell wall stress resistance network of Bacillus subtilis and related rhizosphere species.</title>
        <authorList>
            <person name="Bucher T."/>
            <person name="Keren-Paz A."/>
            <person name="Hausser J."/>
            <person name="Olender T."/>
            <person name="Cytryn E."/>
            <person name="Kolodkin-Gal I."/>
        </authorList>
    </citation>
    <scope>NUCLEOTIDE SEQUENCE [LARGE SCALE GENOMIC DNA]</scope>
    <source>
        <strain evidence="6 7">I71</strain>
    </source>
</reference>
<gene>
    <name evidence="6" type="ORF">FC694_18360</name>
</gene>
<dbReference type="PRINTS" id="PR00455">
    <property type="entry name" value="HTHTETR"/>
</dbReference>
<dbReference type="PANTHER" id="PTHR47506:SF3">
    <property type="entry name" value="HTH-TYPE TRANSCRIPTIONAL REGULATOR LMRA"/>
    <property type="match status" value="1"/>
</dbReference>
<keyword evidence="2 4" id="KW-0238">DNA-binding</keyword>
<dbReference type="InterPro" id="IPR011075">
    <property type="entry name" value="TetR_C"/>
</dbReference>
<accession>A0A4V5SI88</accession>
<comment type="caution">
    <text evidence="6">The sequence shown here is derived from an EMBL/GenBank/DDBJ whole genome shotgun (WGS) entry which is preliminary data.</text>
</comment>
<sequence>MTKVDLIKEKIIDTSLYLFNTKGITHTSIQDIMTATDLPKGAIYRRFKNKEEIVLASFKRGGEIMWQHFYKAMENKEHTIDKIIALFLVYKDAANNPPIPGGCPLLNTAVESRGLFPELQSAAKKGFDDTVVLLESVLKEGIEKQEFTDEMDTLSLASFLSSSMEGAIMASQVCNDNIHHHYFIEQVKHLLTSYSK</sequence>
<dbReference type="Gene3D" id="1.10.357.10">
    <property type="entry name" value="Tetracycline Repressor, domain 2"/>
    <property type="match status" value="1"/>
</dbReference>
<evidence type="ECO:0000256" key="1">
    <source>
        <dbReference type="ARBA" id="ARBA00023015"/>
    </source>
</evidence>
<organism evidence="6 7">
    <name type="scientific">Bacillus wiedmannii</name>
    <dbReference type="NCBI Taxonomy" id="1890302"/>
    <lineage>
        <taxon>Bacteria</taxon>
        <taxon>Bacillati</taxon>
        <taxon>Bacillota</taxon>
        <taxon>Bacilli</taxon>
        <taxon>Bacillales</taxon>
        <taxon>Bacillaceae</taxon>
        <taxon>Bacillus</taxon>
        <taxon>Bacillus cereus group</taxon>
    </lineage>
</organism>
<evidence type="ECO:0000259" key="5">
    <source>
        <dbReference type="PROSITE" id="PS50977"/>
    </source>
</evidence>
<dbReference type="Pfam" id="PF16925">
    <property type="entry name" value="TetR_C_13"/>
    <property type="match status" value="1"/>
</dbReference>
<dbReference type="InterPro" id="IPR036271">
    <property type="entry name" value="Tet_transcr_reg_TetR-rel_C_sf"/>
</dbReference>
<dbReference type="PANTHER" id="PTHR47506">
    <property type="entry name" value="TRANSCRIPTIONAL REGULATORY PROTEIN"/>
    <property type="match status" value="1"/>
</dbReference>
<evidence type="ECO:0000256" key="4">
    <source>
        <dbReference type="PROSITE-ProRule" id="PRU00335"/>
    </source>
</evidence>
<feature type="domain" description="HTH tetR-type" evidence="5">
    <location>
        <begin position="5"/>
        <end position="65"/>
    </location>
</feature>
<feature type="DNA-binding region" description="H-T-H motif" evidence="4">
    <location>
        <begin position="28"/>
        <end position="47"/>
    </location>
</feature>
<evidence type="ECO:0000256" key="2">
    <source>
        <dbReference type="ARBA" id="ARBA00023125"/>
    </source>
</evidence>
<dbReference type="SUPFAM" id="SSF48498">
    <property type="entry name" value="Tetracyclin repressor-like, C-terminal domain"/>
    <property type="match status" value="1"/>
</dbReference>
<dbReference type="Pfam" id="PF00440">
    <property type="entry name" value="TetR_N"/>
    <property type="match status" value="1"/>
</dbReference>
<evidence type="ECO:0000313" key="6">
    <source>
        <dbReference type="EMBL" id="TKH14071.1"/>
    </source>
</evidence>
<keyword evidence="3" id="KW-0804">Transcription</keyword>